<accession>A0A1F8DRC6</accession>
<gene>
    <name evidence="1" type="ORF">A3A20_00210</name>
</gene>
<protein>
    <submittedName>
        <fullName evidence="1">Uncharacterized protein</fullName>
    </submittedName>
</protein>
<reference evidence="1 2" key="1">
    <citation type="journal article" date="2016" name="Nat. Commun.">
        <title>Thousands of microbial genomes shed light on interconnected biogeochemical processes in an aquifer system.</title>
        <authorList>
            <person name="Anantharaman K."/>
            <person name="Brown C.T."/>
            <person name="Hug L.A."/>
            <person name="Sharon I."/>
            <person name="Castelle C.J."/>
            <person name="Probst A.J."/>
            <person name="Thomas B.C."/>
            <person name="Singh A."/>
            <person name="Wilkins M.J."/>
            <person name="Karaoz U."/>
            <person name="Brodie E.L."/>
            <person name="Williams K.H."/>
            <person name="Hubbard S.S."/>
            <person name="Banfield J.F."/>
        </authorList>
    </citation>
    <scope>NUCLEOTIDE SEQUENCE [LARGE SCALE GENOMIC DNA]</scope>
</reference>
<evidence type="ECO:0000313" key="1">
    <source>
        <dbReference type="EMBL" id="OGM90992.1"/>
    </source>
</evidence>
<dbReference type="EMBL" id="MGIR01000005">
    <property type="protein sequence ID" value="OGM90992.1"/>
    <property type="molecule type" value="Genomic_DNA"/>
</dbReference>
<comment type="caution">
    <text evidence="1">The sequence shown here is derived from an EMBL/GenBank/DDBJ whole genome shotgun (WGS) entry which is preliminary data.</text>
</comment>
<evidence type="ECO:0000313" key="2">
    <source>
        <dbReference type="Proteomes" id="UP000178946"/>
    </source>
</evidence>
<name>A0A1F8DRC6_9BACT</name>
<dbReference type="Proteomes" id="UP000178946">
    <property type="component" value="Unassembled WGS sequence"/>
</dbReference>
<proteinExistence type="predicted"/>
<dbReference type="STRING" id="1802557.A3A20_00210"/>
<organism evidence="1 2">
    <name type="scientific">Candidatus Wolfebacteria bacterium RIFCSPLOWO2_01_FULL_45_19</name>
    <dbReference type="NCBI Taxonomy" id="1802557"/>
    <lineage>
        <taxon>Bacteria</taxon>
        <taxon>Candidatus Wolfeibacteriota</taxon>
    </lineage>
</organism>
<dbReference type="AlphaFoldDB" id="A0A1F8DRC6"/>
<sequence length="223" mass="24969">MGLRKNKGSRTNLGFLAIFVAMIDLMTNAAATGLLTAAMSIPYINPPPKDVAEKKVSIAPTALFIQLRWLAGFPHDIDTWMTCWQEIGGEKRNVVEVSYMQRLHRWLGLDRDDLGRPSVLNLEVIKSNSEVSEVLPNSRCRVNAHLYHSHGGEIPVALDLVIIEQKDGDNEKALAVVAAELTKPGEELTLFYAEWDEKNQVIPGSIKIYPNAEFVPMATRRYR</sequence>